<accession>A0A8J5WWU4</accession>
<proteinExistence type="predicted"/>
<feature type="chain" id="PRO_5035217958" description="Secreted protein" evidence="1">
    <location>
        <begin position="33"/>
        <end position="100"/>
    </location>
</feature>
<evidence type="ECO:0000313" key="3">
    <source>
        <dbReference type="Proteomes" id="UP000729402"/>
    </source>
</evidence>
<keyword evidence="1" id="KW-0732">Signal</keyword>
<dbReference type="OrthoDB" id="3945418at2759"/>
<reference evidence="2" key="1">
    <citation type="journal article" date="2021" name="bioRxiv">
        <title>Whole Genome Assembly and Annotation of Northern Wild Rice, Zizania palustris L., Supports a Whole Genome Duplication in the Zizania Genus.</title>
        <authorList>
            <person name="Haas M."/>
            <person name="Kono T."/>
            <person name="Macchietto M."/>
            <person name="Millas R."/>
            <person name="McGilp L."/>
            <person name="Shao M."/>
            <person name="Duquette J."/>
            <person name="Hirsch C.N."/>
            <person name="Kimball J."/>
        </authorList>
    </citation>
    <scope>NUCLEOTIDE SEQUENCE</scope>
    <source>
        <tissue evidence="2">Fresh leaf tissue</tissue>
    </source>
</reference>
<keyword evidence="3" id="KW-1185">Reference proteome</keyword>
<protein>
    <recommendedName>
        <fullName evidence="4">Secreted protein</fullName>
    </recommendedName>
</protein>
<sequence>MAAMMASITGELLFFLPFILLALLTFYTTTVAKCHGGQCYWWWWWRGSGARRKWPNLPPGAAGWPFVGETFGYLRAHPATSVGHFMEQHIARSVHRHRHN</sequence>
<evidence type="ECO:0008006" key="4">
    <source>
        <dbReference type="Google" id="ProtNLM"/>
    </source>
</evidence>
<comment type="caution">
    <text evidence="2">The sequence shown here is derived from an EMBL/GenBank/DDBJ whole genome shotgun (WGS) entry which is preliminary data.</text>
</comment>
<evidence type="ECO:0000256" key="1">
    <source>
        <dbReference type="SAM" id="SignalP"/>
    </source>
</evidence>
<evidence type="ECO:0000313" key="2">
    <source>
        <dbReference type="EMBL" id="KAG8096894.1"/>
    </source>
</evidence>
<dbReference type="Proteomes" id="UP000729402">
    <property type="component" value="Unassembled WGS sequence"/>
</dbReference>
<organism evidence="2 3">
    <name type="scientific">Zizania palustris</name>
    <name type="common">Northern wild rice</name>
    <dbReference type="NCBI Taxonomy" id="103762"/>
    <lineage>
        <taxon>Eukaryota</taxon>
        <taxon>Viridiplantae</taxon>
        <taxon>Streptophyta</taxon>
        <taxon>Embryophyta</taxon>
        <taxon>Tracheophyta</taxon>
        <taxon>Spermatophyta</taxon>
        <taxon>Magnoliopsida</taxon>
        <taxon>Liliopsida</taxon>
        <taxon>Poales</taxon>
        <taxon>Poaceae</taxon>
        <taxon>BOP clade</taxon>
        <taxon>Oryzoideae</taxon>
        <taxon>Oryzeae</taxon>
        <taxon>Zizaniinae</taxon>
        <taxon>Zizania</taxon>
    </lineage>
</organism>
<feature type="signal peptide" evidence="1">
    <location>
        <begin position="1"/>
        <end position="32"/>
    </location>
</feature>
<gene>
    <name evidence="2" type="ORF">GUJ93_ZPchr0013g37287</name>
</gene>
<dbReference type="EMBL" id="JAAALK010000079">
    <property type="protein sequence ID" value="KAG8096894.1"/>
    <property type="molecule type" value="Genomic_DNA"/>
</dbReference>
<dbReference type="AlphaFoldDB" id="A0A8J5WWU4"/>
<reference evidence="2" key="2">
    <citation type="submission" date="2021-02" db="EMBL/GenBank/DDBJ databases">
        <authorList>
            <person name="Kimball J.A."/>
            <person name="Haas M.W."/>
            <person name="Macchietto M."/>
            <person name="Kono T."/>
            <person name="Duquette J."/>
            <person name="Shao M."/>
        </authorList>
    </citation>
    <scope>NUCLEOTIDE SEQUENCE</scope>
    <source>
        <tissue evidence="2">Fresh leaf tissue</tissue>
    </source>
</reference>
<name>A0A8J5WWU4_ZIZPA</name>